<accession>A0ABR2K243</accession>
<evidence type="ECO:0000256" key="1">
    <source>
        <dbReference type="SAM" id="MobiDB-lite"/>
    </source>
</evidence>
<feature type="compositionally biased region" description="Basic and acidic residues" evidence="1">
    <location>
        <begin position="24"/>
        <end position="51"/>
    </location>
</feature>
<evidence type="ECO:0000313" key="2">
    <source>
        <dbReference type="EMBL" id="KAK8884815.1"/>
    </source>
</evidence>
<sequence>MLYQNQKENEITNKENPNNTNKAQHKEFTIKTESNSREIKEAEINQEDKNRGNKKHTNKKNRSDINGFEELMKYIPAYKYDINPSERKTTKSIKRKQTIDIFPLDQIETNNNRFYDYLEAFLYIGKHCKKYHGKFTTQICKEYLKECYIIDFIQDNFVPITSKLDKKLFNKYFYHTQRELKYI</sequence>
<name>A0ABR2K243_9EUKA</name>
<proteinExistence type="predicted"/>
<dbReference type="Proteomes" id="UP001470230">
    <property type="component" value="Unassembled WGS sequence"/>
</dbReference>
<feature type="region of interest" description="Disordered" evidence="1">
    <location>
        <begin position="1"/>
        <end position="63"/>
    </location>
</feature>
<reference evidence="3 4" key="1">
    <citation type="submission" date="2024-04" db="EMBL/GenBank/DDBJ databases">
        <title>Tritrichomonas musculus Genome.</title>
        <authorList>
            <person name="Alves-Ferreira E."/>
            <person name="Grigg M."/>
            <person name="Lorenzi H."/>
            <person name="Galac M."/>
        </authorList>
    </citation>
    <scope>NUCLEOTIDE SEQUENCE [LARGE SCALE GENOMIC DNA]</scope>
    <source>
        <strain evidence="3 4">EAF2021</strain>
    </source>
</reference>
<keyword evidence="4" id="KW-1185">Reference proteome</keyword>
<protein>
    <submittedName>
        <fullName evidence="3">Uncharacterized protein</fullName>
    </submittedName>
</protein>
<comment type="caution">
    <text evidence="3">The sequence shown here is derived from an EMBL/GenBank/DDBJ whole genome shotgun (WGS) entry which is preliminary data.</text>
</comment>
<dbReference type="EMBL" id="JAPFFF010000008">
    <property type="protein sequence ID" value="KAK8884815.1"/>
    <property type="molecule type" value="Genomic_DNA"/>
</dbReference>
<dbReference type="EMBL" id="JAPFFF010000008">
    <property type="protein sequence ID" value="KAK8884823.1"/>
    <property type="molecule type" value="Genomic_DNA"/>
</dbReference>
<gene>
    <name evidence="2" type="ORF">M9Y10_043935</name>
    <name evidence="3" type="ORF">M9Y10_043944</name>
</gene>
<organism evidence="3 4">
    <name type="scientific">Tritrichomonas musculus</name>
    <dbReference type="NCBI Taxonomy" id="1915356"/>
    <lineage>
        <taxon>Eukaryota</taxon>
        <taxon>Metamonada</taxon>
        <taxon>Parabasalia</taxon>
        <taxon>Tritrichomonadida</taxon>
        <taxon>Tritrichomonadidae</taxon>
        <taxon>Tritrichomonas</taxon>
    </lineage>
</organism>
<evidence type="ECO:0000313" key="3">
    <source>
        <dbReference type="EMBL" id="KAK8884823.1"/>
    </source>
</evidence>
<evidence type="ECO:0000313" key="4">
    <source>
        <dbReference type="Proteomes" id="UP001470230"/>
    </source>
</evidence>